<dbReference type="InterPro" id="IPR011990">
    <property type="entry name" value="TPR-like_helical_dom_sf"/>
</dbReference>
<dbReference type="GO" id="GO:0097363">
    <property type="term" value="F:protein O-acetylglucosaminyltransferase activity"/>
    <property type="evidence" value="ECO:0007669"/>
    <property type="project" value="TreeGrafter"/>
</dbReference>
<dbReference type="SMART" id="SM00028">
    <property type="entry name" value="TPR"/>
    <property type="match status" value="17"/>
</dbReference>
<proteinExistence type="predicted"/>
<evidence type="ECO:0000313" key="2">
    <source>
        <dbReference type="EMBL" id="ABW66992.1"/>
    </source>
</evidence>
<gene>
    <name evidence="2" type="ordered locus">Dole_1186</name>
</gene>
<dbReference type="GO" id="GO:0006493">
    <property type="term" value="P:protein O-linked glycosylation"/>
    <property type="evidence" value="ECO:0007669"/>
    <property type="project" value="InterPro"/>
</dbReference>
<dbReference type="PANTHER" id="PTHR44366">
    <property type="entry name" value="UDP-N-ACETYLGLUCOSAMINE--PEPTIDE N-ACETYLGLUCOSAMINYLTRANSFERASE 110 KDA SUBUNIT"/>
    <property type="match status" value="1"/>
</dbReference>
<dbReference type="AlphaFoldDB" id="A8ZXN4"/>
<dbReference type="EMBL" id="CP000859">
    <property type="protein sequence ID" value="ABW66992.1"/>
    <property type="molecule type" value="Genomic_DNA"/>
</dbReference>
<dbReference type="SUPFAM" id="SSF48452">
    <property type="entry name" value="TPR-like"/>
    <property type="match status" value="2"/>
</dbReference>
<feature type="coiled-coil region" evidence="1">
    <location>
        <begin position="551"/>
        <end position="1013"/>
    </location>
</feature>
<reference evidence="2 3" key="1">
    <citation type="submission" date="2007-10" db="EMBL/GenBank/DDBJ databases">
        <title>Complete sequence of Desulfococcus oleovorans Hxd3.</title>
        <authorList>
            <consortium name="US DOE Joint Genome Institute"/>
            <person name="Copeland A."/>
            <person name="Lucas S."/>
            <person name="Lapidus A."/>
            <person name="Barry K."/>
            <person name="Glavina del Rio T."/>
            <person name="Dalin E."/>
            <person name="Tice H."/>
            <person name="Pitluck S."/>
            <person name="Kiss H."/>
            <person name="Brettin T."/>
            <person name="Bruce D."/>
            <person name="Detter J.C."/>
            <person name="Han C."/>
            <person name="Schmutz J."/>
            <person name="Larimer F."/>
            <person name="Land M."/>
            <person name="Hauser L."/>
            <person name="Kyrpides N."/>
            <person name="Kim E."/>
            <person name="Wawrik B."/>
            <person name="Richardson P."/>
        </authorList>
    </citation>
    <scope>NUCLEOTIDE SEQUENCE [LARGE SCALE GENOMIC DNA]</scope>
    <source>
        <strain evidence="3">DSM 6200 / JCM 39069 / Hxd3</strain>
    </source>
</reference>
<dbReference type="Gene3D" id="1.25.40.10">
    <property type="entry name" value="Tetratricopeptide repeat domain"/>
    <property type="match status" value="3"/>
</dbReference>
<keyword evidence="1" id="KW-0175">Coiled coil</keyword>
<keyword evidence="3" id="KW-1185">Reference proteome</keyword>
<protein>
    <submittedName>
        <fullName evidence="2">TPR repeat-containing protein</fullName>
    </submittedName>
</protein>
<evidence type="ECO:0000256" key="1">
    <source>
        <dbReference type="SAM" id="Coils"/>
    </source>
</evidence>
<dbReference type="InterPro" id="IPR019734">
    <property type="entry name" value="TPR_rpt"/>
</dbReference>
<organism evidence="2 3">
    <name type="scientific">Desulfosudis oleivorans (strain DSM 6200 / JCM 39069 / Hxd3)</name>
    <name type="common">Desulfococcus oleovorans</name>
    <dbReference type="NCBI Taxonomy" id="96561"/>
    <lineage>
        <taxon>Bacteria</taxon>
        <taxon>Pseudomonadati</taxon>
        <taxon>Thermodesulfobacteriota</taxon>
        <taxon>Desulfobacteria</taxon>
        <taxon>Desulfobacterales</taxon>
        <taxon>Desulfosudaceae</taxon>
        <taxon>Desulfosudis</taxon>
    </lineage>
</organism>
<dbReference type="STRING" id="96561.Dole_1186"/>
<dbReference type="KEGG" id="dol:Dole_1186"/>
<dbReference type="HOGENOM" id="CLU_271133_0_0_7"/>
<dbReference type="InterPro" id="IPR011717">
    <property type="entry name" value="TPR-4"/>
</dbReference>
<dbReference type="eggNOG" id="COG0457">
    <property type="taxonomic scope" value="Bacteria"/>
</dbReference>
<dbReference type="GO" id="GO:0042802">
    <property type="term" value="F:identical protein binding"/>
    <property type="evidence" value="ECO:0007669"/>
    <property type="project" value="InterPro"/>
</dbReference>
<dbReference type="Pfam" id="PF13432">
    <property type="entry name" value="TPR_16"/>
    <property type="match status" value="1"/>
</dbReference>
<dbReference type="InterPro" id="IPR037919">
    <property type="entry name" value="OGT"/>
</dbReference>
<dbReference type="Proteomes" id="UP000008561">
    <property type="component" value="Chromosome"/>
</dbReference>
<dbReference type="RefSeq" id="WP_012174610.1">
    <property type="nucleotide sequence ID" value="NC_009943.1"/>
</dbReference>
<dbReference type="Pfam" id="PF07721">
    <property type="entry name" value="TPR_4"/>
    <property type="match status" value="8"/>
</dbReference>
<name>A8ZXN4_DESOH</name>
<dbReference type="PANTHER" id="PTHR44366:SF1">
    <property type="entry name" value="UDP-N-ACETYLGLUCOSAMINE--PEPTIDE N-ACETYLGLUCOSAMINYLTRANSFERASE 110 KDA SUBUNIT"/>
    <property type="match status" value="1"/>
</dbReference>
<sequence length="1197" mass="134874">MNITETANAFLYNRLVTIAKSGNAEALQSLLAGTGLPALARDDEPAEQIFNALESGDYGNLARRITRLLAKLLHQRAESLERSLAAMGGAAIGGRNAQMVSSPYLEDETYVYNLFLLSSRLPRDEALFGGLRRFFDIGFTRGVIITTTGNRAGFQLRRALAEQQTDLSLRDYFQDLLEDKKRPWNPGRRTELLEAWRGLLGSLNFDKDRDDTLRTIDRGLRAIHDTVEPHPESIDLLTLALWHLDNSFPLDSPTWVSYLESYWADWPELLRDIAAETWPGLDPQPLDELPSLPEDMVKVWDAFGDEEQANFRDIIRRNAAEEGQSFINQLLFKPFVVSDLPLQEVRNLLMRLADHFWPKKESPKINTPDEPEQRLDINSQQSKRRVSMDRLSRMEAVNRTLTEIERHLAEGHESIARRFVEELIEQQRKAVVADSYQHTAKTLSKAATIAQRYGLLEWAENLLREACEENPNDEVSANGLADVLKARGELEAAEQQYRQNTARWPNDEVSACGLADVLKVRGELEAAEQQYRQNTARWPNDEVSACGLADVLKARGELEAAEQQYRQNTARWPNDEVSACGLADVLKARGELEAAEQQYRQNTARWPNDEVSACGLADVLKARGELEAAEQQYRQNTARWPNNEVSACGLADVLKARGELEAAEQQYRQNTARWPNDEVSACGLADVLKARGELEAAEQQYRQNTARWPNDEVSACGLADVLKARGELEAAEQQYRQNTARWPNNEVSACGLADVLKARGELEAAEQQYRQNTARWPNDEVSANGLADVLKARGELEAAEQQYRQNTARWPNDEVSANGLADVLKARGELEAAEQQYRQNTARWPNDEVSANGLADVLKARGELEAAEQQYRQNTARWPNDEVSANGLADVLKARGELEAAEQQYRQNTARWPNNEVSACGLADVLKARGELEAAEQQYRQNTARWPNDEVSANGLADVLKARGELEAAEQQYRQNTARWPNDEVSANGLADVLKARGELEAAEQQYRQNTARWPNSHFVVNGLANVLRKLKRHPEALSLLSSCQSPDCHDLHLRAMILLDLGRIEDARISLIEGQHLAITPVQKEYFQRGLALLEIRARQYDSAREILARLPGNVIPLDLFRLHTEVAQGETAKASELLHSLEARRSRMNFNECKVFELVRQGFGLNVSSHGHQPNESELEKIFDAEMELQLAVNF</sequence>
<evidence type="ECO:0000313" key="3">
    <source>
        <dbReference type="Proteomes" id="UP000008561"/>
    </source>
</evidence>
<dbReference type="OrthoDB" id="9766687at2"/>
<accession>A8ZXN4</accession>